<evidence type="ECO:0000256" key="1">
    <source>
        <dbReference type="SAM" id="MobiDB-lite"/>
    </source>
</evidence>
<sequence length="84" mass="9611">MEEAIIHTNHHPSNGYIQHEGACAKPDWILLWEHHPETGSFEKGSKKRSSRGRVDEATTSRKRTRPRIIADVTGKDLVDLKLLR</sequence>
<keyword evidence="3" id="KW-1185">Reference proteome</keyword>
<organism evidence="2 3">
    <name type="scientific">Trichogramma brassicae</name>
    <dbReference type="NCBI Taxonomy" id="86971"/>
    <lineage>
        <taxon>Eukaryota</taxon>
        <taxon>Metazoa</taxon>
        <taxon>Ecdysozoa</taxon>
        <taxon>Arthropoda</taxon>
        <taxon>Hexapoda</taxon>
        <taxon>Insecta</taxon>
        <taxon>Pterygota</taxon>
        <taxon>Neoptera</taxon>
        <taxon>Endopterygota</taxon>
        <taxon>Hymenoptera</taxon>
        <taxon>Apocrita</taxon>
        <taxon>Proctotrupomorpha</taxon>
        <taxon>Chalcidoidea</taxon>
        <taxon>Trichogrammatidae</taxon>
        <taxon>Trichogramma</taxon>
    </lineage>
</organism>
<reference evidence="2 3" key="1">
    <citation type="submission" date="2020-02" db="EMBL/GenBank/DDBJ databases">
        <authorList>
            <person name="Ferguson B K."/>
        </authorList>
    </citation>
    <scope>NUCLEOTIDE SEQUENCE [LARGE SCALE GENOMIC DNA]</scope>
</reference>
<dbReference type="Proteomes" id="UP000479190">
    <property type="component" value="Unassembled WGS sequence"/>
</dbReference>
<dbReference type="EMBL" id="CADCXV010000785">
    <property type="protein sequence ID" value="CAB0035436.1"/>
    <property type="molecule type" value="Genomic_DNA"/>
</dbReference>
<evidence type="ECO:0000313" key="3">
    <source>
        <dbReference type="Proteomes" id="UP000479190"/>
    </source>
</evidence>
<protein>
    <submittedName>
        <fullName evidence="2">Uncharacterized protein</fullName>
    </submittedName>
</protein>
<evidence type="ECO:0000313" key="2">
    <source>
        <dbReference type="EMBL" id="CAB0035436.1"/>
    </source>
</evidence>
<feature type="non-terminal residue" evidence="2">
    <location>
        <position position="84"/>
    </location>
</feature>
<accession>A0A6H5IDF5</accession>
<feature type="region of interest" description="Disordered" evidence="1">
    <location>
        <begin position="38"/>
        <end position="66"/>
    </location>
</feature>
<dbReference type="AlphaFoldDB" id="A0A6H5IDF5"/>
<gene>
    <name evidence="2" type="ORF">TBRA_LOCUS7333</name>
</gene>
<proteinExistence type="predicted"/>
<name>A0A6H5IDF5_9HYME</name>